<feature type="non-terminal residue" evidence="1">
    <location>
        <position position="76"/>
    </location>
</feature>
<sequence>VVEHMSYFIRAEDSIITEESFRSSVQFGSIRGGAIEGLLRLMNGIHTPQVTLSTAWPETAKNNYSVELHRFLSKLT</sequence>
<proteinExistence type="predicted"/>
<comment type="caution">
    <text evidence="1">The sequence shown here is derived from an EMBL/GenBank/DDBJ whole genome shotgun (WGS) entry which is preliminary data.</text>
</comment>
<protein>
    <submittedName>
        <fullName evidence="1">Uncharacterized protein</fullName>
    </submittedName>
</protein>
<dbReference type="EMBL" id="JAMKFB020000007">
    <property type="protein sequence ID" value="KAL0188381.1"/>
    <property type="molecule type" value="Genomic_DNA"/>
</dbReference>
<evidence type="ECO:0000313" key="1">
    <source>
        <dbReference type="EMBL" id="KAL0188381.1"/>
    </source>
</evidence>
<dbReference type="Proteomes" id="UP001529510">
    <property type="component" value="Unassembled WGS sequence"/>
</dbReference>
<name>A0ABD0QQ86_CIRMR</name>
<reference evidence="1 2" key="1">
    <citation type="submission" date="2024-05" db="EMBL/GenBank/DDBJ databases">
        <title>Genome sequencing and assembly of Indian major carp, Cirrhinus mrigala (Hamilton, 1822).</title>
        <authorList>
            <person name="Mohindra V."/>
            <person name="Chowdhury L.M."/>
            <person name="Lal K."/>
            <person name="Jena J.K."/>
        </authorList>
    </citation>
    <scope>NUCLEOTIDE SEQUENCE [LARGE SCALE GENOMIC DNA]</scope>
    <source>
        <strain evidence="1">CM1030</strain>
        <tissue evidence="1">Blood</tissue>
    </source>
</reference>
<evidence type="ECO:0000313" key="2">
    <source>
        <dbReference type="Proteomes" id="UP001529510"/>
    </source>
</evidence>
<organism evidence="1 2">
    <name type="scientific">Cirrhinus mrigala</name>
    <name type="common">Mrigala</name>
    <dbReference type="NCBI Taxonomy" id="683832"/>
    <lineage>
        <taxon>Eukaryota</taxon>
        <taxon>Metazoa</taxon>
        <taxon>Chordata</taxon>
        <taxon>Craniata</taxon>
        <taxon>Vertebrata</taxon>
        <taxon>Euteleostomi</taxon>
        <taxon>Actinopterygii</taxon>
        <taxon>Neopterygii</taxon>
        <taxon>Teleostei</taxon>
        <taxon>Ostariophysi</taxon>
        <taxon>Cypriniformes</taxon>
        <taxon>Cyprinidae</taxon>
        <taxon>Labeoninae</taxon>
        <taxon>Labeonini</taxon>
        <taxon>Cirrhinus</taxon>
    </lineage>
</organism>
<gene>
    <name evidence="1" type="ORF">M9458_015480</name>
</gene>
<dbReference type="AlphaFoldDB" id="A0ABD0QQ86"/>
<accession>A0ABD0QQ86</accession>
<feature type="non-terminal residue" evidence="1">
    <location>
        <position position="1"/>
    </location>
</feature>
<keyword evidence="2" id="KW-1185">Reference proteome</keyword>